<dbReference type="SUPFAM" id="SSF47923">
    <property type="entry name" value="Ypt/Rab-GAP domain of gyp1p"/>
    <property type="match status" value="1"/>
</dbReference>
<sequence>ARLSCGPLSPTTVLRPIKARLSCGPLSLTLVSLLGSRPQTVLRIWDCLFYEGSKILFRVALTLIRNQQAEVQQAGSLPDVCDGFKHMTRGPDVEDCHTFMQKIFTEPGSLSMATITKLRETCRARIIAEES</sequence>
<dbReference type="Pfam" id="PF00566">
    <property type="entry name" value="RabGAP-TBC"/>
    <property type="match status" value="1"/>
</dbReference>
<organism evidence="4 5">
    <name type="scientific">Oncorhynchus mykiss</name>
    <name type="common">Rainbow trout</name>
    <name type="synonym">Salmo gairdneri</name>
    <dbReference type="NCBI Taxonomy" id="8022"/>
    <lineage>
        <taxon>Eukaryota</taxon>
        <taxon>Metazoa</taxon>
        <taxon>Chordata</taxon>
        <taxon>Craniata</taxon>
        <taxon>Vertebrata</taxon>
        <taxon>Euteleostomi</taxon>
        <taxon>Actinopterygii</taxon>
        <taxon>Neopterygii</taxon>
        <taxon>Teleostei</taxon>
        <taxon>Protacanthopterygii</taxon>
        <taxon>Salmoniformes</taxon>
        <taxon>Salmonidae</taxon>
        <taxon>Salmoninae</taxon>
        <taxon>Oncorhynchus</taxon>
    </lineage>
</organism>
<feature type="non-terminal residue" evidence="4">
    <location>
        <position position="1"/>
    </location>
</feature>
<reference evidence="4" key="1">
    <citation type="journal article" date="2014" name="Nat. Commun.">
        <title>The rainbow trout genome provides novel insights into evolution after whole-genome duplication in vertebrates.</title>
        <authorList>
            <person name="Berthelot C."/>
            <person name="Brunet F."/>
            <person name="Chalopin D."/>
            <person name="Juanchich A."/>
            <person name="Bernard M."/>
            <person name="Noel B."/>
            <person name="Bento P."/>
            <person name="Da Silva C."/>
            <person name="Labadie K."/>
            <person name="Alberti A."/>
            <person name="Aury J.M."/>
            <person name="Louis A."/>
            <person name="Dehais P."/>
            <person name="Bardou P."/>
            <person name="Montfort J."/>
            <person name="Klopp C."/>
            <person name="Cabau C."/>
            <person name="Gaspin C."/>
            <person name="Thorgaard G.H."/>
            <person name="Boussaha M."/>
            <person name="Quillet E."/>
            <person name="Guyomard R."/>
            <person name="Galiana D."/>
            <person name="Bobe J."/>
            <person name="Volff J.N."/>
            <person name="Genet C."/>
            <person name="Wincker P."/>
            <person name="Jaillon O."/>
            <person name="Roest Crollius H."/>
            <person name="Guiguen Y."/>
        </authorList>
    </citation>
    <scope>NUCLEOTIDE SEQUENCE [LARGE SCALE GENOMIC DNA]</scope>
</reference>
<dbReference type="AlphaFoldDB" id="A0A060ZA83"/>
<proteinExistence type="predicted"/>
<dbReference type="EMBL" id="FR963621">
    <property type="protein sequence ID" value="CDR01008.1"/>
    <property type="molecule type" value="Genomic_DNA"/>
</dbReference>
<evidence type="ECO:0000313" key="4">
    <source>
        <dbReference type="EMBL" id="CDR01008.1"/>
    </source>
</evidence>
<dbReference type="InterPro" id="IPR050302">
    <property type="entry name" value="Rab_GAP_TBC_domain"/>
</dbReference>
<gene>
    <name evidence="4" type="ORF">GSONMT00059912001</name>
</gene>
<dbReference type="InterPro" id="IPR035969">
    <property type="entry name" value="Rab-GAP_TBC_sf"/>
</dbReference>
<keyword evidence="1" id="KW-0343">GTPase activation</keyword>
<dbReference type="STRING" id="8022.A0A060ZA83"/>
<comment type="function">
    <text evidence="2">May act as a GTPase-activating protein for Rab family protein(s).</text>
</comment>
<dbReference type="InterPro" id="IPR000195">
    <property type="entry name" value="Rab-GAP-TBC_dom"/>
</dbReference>
<dbReference type="GO" id="GO:0005096">
    <property type="term" value="F:GTPase activator activity"/>
    <property type="evidence" value="ECO:0007669"/>
    <property type="project" value="UniProtKB-KW"/>
</dbReference>
<dbReference type="PaxDb" id="8022-A0A060ZA83"/>
<dbReference type="Gene3D" id="1.10.472.80">
    <property type="entry name" value="Ypt/Rab-GAP domain of gyp1p, domain 3"/>
    <property type="match status" value="1"/>
</dbReference>
<evidence type="ECO:0000256" key="1">
    <source>
        <dbReference type="ARBA" id="ARBA00022468"/>
    </source>
</evidence>
<protein>
    <recommendedName>
        <fullName evidence="3">Rab-GAP TBC domain-containing protein</fullName>
    </recommendedName>
</protein>
<evidence type="ECO:0000259" key="3">
    <source>
        <dbReference type="Pfam" id="PF00566"/>
    </source>
</evidence>
<feature type="domain" description="Rab-GAP TBC" evidence="3">
    <location>
        <begin position="38"/>
        <end position="70"/>
    </location>
</feature>
<dbReference type="GO" id="GO:0031267">
    <property type="term" value="F:small GTPase binding"/>
    <property type="evidence" value="ECO:0007669"/>
    <property type="project" value="TreeGrafter"/>
</dbReference>
<evidence type="ECO:0000256" key="2">
    <source>
        <dbReference type="ARBA" id="ARBA00043879"/>
    </source>
</evidence>
<reference evidence="4" key="2">
    <citation type="submission" date="2014-03" db="EMBL/GenBank/DDBJ databases">
        <authorList>
            <person name="Genoscope - CEA"/>
        </authorList>
    </citation>
    <scope>NUCLEOTIDE SEQUENCE</scope>
</reference>
<dbReference type="Proteomes" id="UP000193380">
    <property type="component" value="Unassembled WGS sequence"/>
</dbReference>
<name>A0A060ZA83_ONCMY</name>
<accession>A0A060ZA83</accession>
<dbReference type="PANTHER" id="PTHR47219:SF10">
    <property type="entry name" value="GROWTH HORMONE-REGULATED TBC PROTEIN 1"/>
    <property type="match status" value="1"/>
</dbReference>
<evidence type="ECO:0000313" key="5">
    <source>
        <dbReference type="Proteomes" id="UP000193380"/>
    </source>
</evidence>
<dbReference type="PANTHER" id="PTHR47219">
    <property type="entry name" value="RAB GTPASE-ACTIVATING PROTEIN 1-LIKE"/>
    <property type="match status" value="1"/>
</dbReference>